<accession>A0AAV1JWU5</accession>
<feature type="region of interest" description="Disordered" evidence="1">
    <location>
        <begin position="1"/>
        <end position="73"/>
    </location>
</feature>
<comment type="caution">
    <text evidence="2">The sequence shown here is derived from an EMBL/GenBank/DDBJ whole genome shotgun (WGS) entry which is preliminary data.</text>
</comment>
<feature type="compositionally biased region" description="Basic and acidic residues" evidence="1">
    <location>
        <begin position="46"/>
        <end position="56"/>
    </location>
</feature>
<dbReference type="AlphaFoldDB" id="A0AAV1JWU5"/>
<evidence type="ECO:0000313" key="2">
    <source>
        <dbReference type="EMBL" id="CAK1554013.1"/>
    </source>
</evidence>
<feature type="compositionally biased region" description="Basic and acidic residues" evidence="1">
    <location>
        <begin position="9"/>
        <end position="36"/>
    </location>
</feature>
<reference evidence="2 3" key="1">
    <citation type="submission" date="2023-11" db="EMBL/GenBank/DDBJ databases">
        <authorList>
            <person name="Okamura Y."/>
        </authorList>
    </citation>
    <scope>NUCLEOTIDE SEQUENCE [LARGE SCALE GENOMIC DNA]</scope>
</reference>
<keyword evidence="3" id="KW-1185">Reference proteome</keyword>
<name>A0AAV1JWU5_9NEOP</name>
<evidence type="ECO:0000256" key="1">
    <source>
        <dbReference type="SAM" id="MobiDB-lite"/>
    </source>
</evidence>
<evidence type="ECO:0000313" key="3">
    <source>
        <dbReference type="Proteomes" id="UP001497472"/>
    </source>
</evidence>
<organism evidence="2 3">
    <name type="scientific">Leptosia nina</name>
    <dbReference type="NCBI Taxonomy" id="320188"/>
    <lineage>
        <taxon>Eukaryota</taxon>
        <taxon>Metazoa</taxon>
        <taxon>Ecdysozoa</taxon>
        <taxon>Arthropoda</taxon>
        <taxon>Hexapoda</taxon>
        <taxon>Insecta</taxon>
        <taxon>Pterygota</taxon>
        <taxon>Neoptera</taxon>
        <taxon>Endopterygota</taxon>
        <taxon>Lepidoptera</taxon>
        <taxon>Glossata</taxon>
        <taxon>Ditrysia</taxon>
        <taxon>Papilionoidea</taxon>
        <taxon>Pieridae</taxon>
        <taxon>Pierinae</taxon>
        <taxon>Leptosia</taxon>
    </lineage>
</organism>
<feature type="compositionally biased region" description="Basic residues" evidence="1">
    <location>
        <begin position="57"/>
        <end position="73"/>
    </location>
</feature>
<protein>
    <submittedName>
        <fullName evidence="2">Uncharacterized protein</fullName>
    </submittedName>
</protein>
<dbReference type="Proteomes" id="UP001497472">
    <property type="component" value="Unassembled WGS sequence"/>
</dbReference>
<sequence>MGAPQTPKPIDDEFAPRVEVVDELRETQDRKLERRRAGGQAGPRRRGLDSDLETERRRPRRRPKRLVPTLLRH</sequence>
<gene>
    <name evidence="2" type="ORF">LNINA_LOCUS12963</name>
</gene>
<dbReference type="EMBL" id="CAVLEF010000265">
    <property type="protein sequence ID" value="CAK1554013.1"/>
    <property type="molecule type" value="Genomic_DNA"/>
</dbReference>
<proteinExistence type="predicted"/>